<name>A0AAV5JUH7_9ROSI</name>
<reference evidence="1 2" key="1">
    <citation type="journal article" date="2021" name="Commun. Biol.">
        <title>The genome of Shorea leprosula (Dipterocarpaceae) highlights the ecological relevance of drought in aseasonal tropical rainforests.</title>
        <authorList>
            <person name="Ng K.K.S."/>
            <person name="Kobayashi M.J."/>
            <person name="Fawcett J.A."/>
            <person name="Hatakeyama M."/>
            <person name="Paape T."/>
            <person name="Ng C.H."/>
            <person name="Ang C.C."/>
            <person name="Tnah L.H."/>
            <person name="Lee C.T."/>
            <person name="Nishiyama T."/>
            <person name="Sese J."/>
            <person name="O'Brien M.J."/>
            <person name="Copetti D."/>
            <person name="Mohd Noor M.I."/>
            <person name="Ong R.C."/>
            <person name="Putra M."/>
            <person name="Sireger I.Z."/>
            <person name="Indrioko S."/>
            <person name="Kosugi Y."/>
            <person name="Izuno A."/>
            <person name="Isagi Y."/>
            <person name="Lee S.L."/>
            <person name="Shimizu K.K."/>
        </authorList>
    </citation>
    <scope>NUCLEOTIDE SEQUENCE [LARGE SCALE GENOMIC DNA]</scope>
    <source>
        <strain evidence="1">214</strain>
    </source>
</reference>
<proteinExistence type="predicted"/>
<dbReference type="EMBL" id="BPVZ01000050">
    <property type="protein sequence ID" value="GKV18309.1"/>
    <property type="molecule type" value="Genomic_DNA"/>
</dbReference>
<organism evidence="1 2">
    <name type="scientific">Rubroshorea leprosula</name>
    <dbReference type="NCBI Taxonomy" id="152421"/>
    <lineage>
        <taxon>Eukaryota</taxon>
        <taxon>Viridiplantae</taxon>
        <taxon>Streptophyta</taxon>
        <taxon>Embryophyta</taxon>
        <taxon>Tracheophyta</taxon>
        <taxon>Spermatophyta</taxon>
        <taxon>Magnoliopsida</taxon>
        <taxon>eudicotyledons</taxon>
        <taxon>Gunneridae</taxon>
        <taxon>Pentapetalae</taxon>
        <taxon>rosids</taxon>
        <taxon>malvids</taxon>
        <taxon>Malvales</taxon>
        <taxon>Dipterocarpaceae</taxon>
        <taxon>Rubroshorea</taxon>
    </lineage>
</organism>
<keyword evidence="2" id="KW-1185">Reference proteome</keyword>
<comment type="caution">
    <text evidence="1">The sequence shown here is derived from an EMBL/GenBank/DDBJ whole genome shotgun (WGS) entry which is preliminary data.</text>
</comment>
<accession>A0AAV5JUH7</accession>
<protein>
    <submittedName>
        <fullName evidence="1">Uncharacterized protein</fullName>
    </submittedName>
</protein>
<evidence type="ECO:0000313" key="2">
    <source>
        <dbReference type="Proteomes" id="UP001054252"/>
    </source>
</evidence>
<dbReference type="Proteomes" id="UP001054252">
    <property type="component" value="Unassembled WGS sequence"/>
</dbReference>
<sequence length="35" mass="4009">MSFLLHLPPAFPQLQSGFLAAKFWKRNRGRGNHGK</sequence>
<dbReference type="AlphaFoldDB" id="A0AAV5JUH7"/>
<gene>
    <name evidence="1" type="ORF">SLEP1_g28710</name>
</gene>
<evidence type="ECO:0000313" key="1">
    <source>
        <dbReference type="EMBL" id="GKV18309.1"/>
    </source>
</evidence>